<feature type="domain" description="NADP-dependent oxidoreductase" evidence="1">
    <location>
        <begin position="30"/>
        <end position="320"/>
    </location>
</feature>
<sequence length="349" mass="37274">MTSTPPPRDHASIERTLPTRALRTGHRLTELGLGAAQFGNLFTETTDDESHRAVGAAVEEGIRYFDTAPHYGLGLSERRLGDALHAATRRGGVVISSKVGRLLVDSPDTAHRLDDDGFVVPATKRRVWDFSRDGILRSVEESLARLGTDRLDIAYLHDPDDHWGPASSSGIAALAELRDQGVVGAIGAGMNQAAMPTEFVRRTDVDVVMVAGRFTLLDQSALDDLLPVAGARGVGVVAAAVYNSGLLSSAAVDGSATYDYGAAPRAVVERAARIAAVCDRHGVELPAAAVQYPLRHPGVVSVVTGMRTQEHARSNVARYRAAIPEPLWEELHVTGLVPDPARASRFSRT</sequence>
<dbReference type="PANTHER" id="PTHR42686">
    <property type="entry name" value="GH17980P-RELATED"/>
    <property type="match status" value="1"/>
</dbReference>
<accession>A0ABV2UJQ2</accession>
<dbReference type="Pfam" id="PF00248">
    <property type="entry name" value="Aldo_ket_red"/>
    <property type="match status" value="1"/>
</dbReference>
<dbReference type="RefSeq" id="WP_356712584.1">
    <property type="nucleotide sequence ID" value="NZ_JBEXIP010000050.1"/>
</dbReference>
<dbReference type="Gene3D" id="3.20.20.100">
    <property type="entry name" value="NADP-dependent oxidoreductase domain"/>
    <property type="match status" value="1"/>
</dbReference>
<dbReference type="CDD" id="cd19152">
    <property type="entry name" value="AKR_AKR15A"/>
    <property type="match status" value="1"/>
</dbReference>
<evidence type="ECO:0000259" key="1">
    <source>
        <dbReference type="Pfam" id="PF00248"/>
    </source>
</evidence>
<evidence type="ECO:0000313" key="2">
    <source>
        <dbReference type="EMBL" id="MET8438081.1"/>
    </source>
</evidence>
<keyword evidence="3" id="KW-1185">Reference proteome</keyword>
<protein>
    <submittedName>
        <fullName evidence="2">Aldo/keto reductase</fullName>
    </submittedName>
</protein>
<dbReference type="PANTHER" id="PTHR42686:SF1">
    <property type="entry name" value="GH17980P-RELATED"/>
    <property type="match status" value="1"/>
</dbReference>
<comment type="caution">
    <text evidence="2">The sequence shown here is derived from an EMBL/GenBank/DDBJ whole genome shotgun (WGS) entry which is preliminary data.</text>
</comment>
<dbReference type="InterPro" id="IPR036812">
    <property type="entry name" value="NAD(P)_OxRdtase_dom_sf"/>
</dbReference>
<proteinExistence type="predicted"/>
<dbReference type="Proteomes" id="UP001550044">
    <property type="component" value="Unassembled WGS sequence"/>
</dbReference>
<gene>
    <name evidence="2" type="ORF">ABZV61_36120</name>
</gene>
<organism evidence="2 3">
    <name type="scientific">Streptomyces sp. 900116325</name>
    <dbReference type="NCBI Taxonomy" id="3154295"/>
    <lineage>
        <taxon>Bacteria</taxon>
        <taxon>Bacillati</taxon>
        <taxon>Actinomycetota</taxon>
        <taxon>Actinomycetes</taxon>
        <taxon>Kitasatosporales</taxon>
        <taxon>Streptomycetaceae</taxon>
        <taxon>Streptomyces</taxon>
    </lineage>
</organism>
<dbReference type="InterPro" id="IPR020471">
    <property type="entry name" value="AKR"/>
</dbReference>
<reference evidence="2 3" key="1">
    <citation type="submission" date="2024-06" db="EMBL/GenBank/DDBJ databases">
        <title>The Natural Products Discovery Center: Release of the First 8490 Sequenced Strains for Exploring Actinobacteria Biosynthetic Diversity.</title>
        <authorList>
            <person name="Kalkreuter E."/>
            <person name="Kautsar S.A."/>
            <person name="Yang D."/>
            <person name="Bader C.D."/>
            <person name="Teijaro C.N."/>
            <person name="Fluegel L."/>
            <person name="Davis C.M."/>
            <person name="Simpson J.R."/>
            <person name="Lauterbach L."/>
            <person name="Steele A.D."/>
            <person name="Gui C."/>
            <person name="Meng S."/>
            <person name="Li G."/>
            <person name="Viehrig K."/>
            <person name="Ye F."/>
            <person name="Su P."/>
            <person name="Kiefer A.F."/>
            <person name="Nichols A."/>
            <person name="Cepeda A.J."/>
            <person name="Yan W."/>
            <person name="Fan B."/>
            <person name="Jiang Y."/>
            <person name="Adhikari A."/>
            <person name="Zheng C.-J."/>
            <person name="Schuster L."/>
            <person name="Cowan T.M."/>
            <person name="Smanski M.J."/>
            <person name="Chevrette M.G."/>
            <person name="De Carvalho L.P.S."/>
            <person name="Shen B."/>
        </authorList>
    </citation>
    <scope>NUCLEOTIDE SEQUENCE [LARGE SCALE GENOMIC DNA]</scope>
    <source>
        <strain evidence="2 3">NPDC005137</strain>
    </source>
</reference>
<dbReference type="SUPFAM" id="SSF51430">
    <property type="entry name" value="NAD(P)-linked oxidoreductase"/>
    <property type="match status" value="1"/>
</dbReference>
<dbReference type="InterPro" id="IPR023210">
    <property type="entry name" value="NADP_OxRdtase_dom"/>
</dbReference>
<dbReference type="EMBL" id="JBEXIP010000050">
    <property type="protein sequence ID" value="MET8438081.1"/>
    <property type="molecule type" value="Genomic_DNA"/>
</dbReference>
<name>A0ABV2UJQ2_9ACTN</name>
<evidence type="ECO:0000313" key="3">
    <source>
        <dbReference type="Proteomes" id="UP001550044"/>
    </source>
</evidence>